<keyword evidence="1" id="KW-0175">Coiled coil</keyword>
<protein>
    <recommendedName>
        <fullName evidence="3">AAA+ ATPase domain-containing protein</fullName>
    </recommendedName>
</protein>
<dbReference type="GeneID" id="81430895"/>
<dbReference type="InterPro" id="IPR056599">
    <property type="entry name" value="AAA_lid_fung"/>
</dbReference>
<evidence type="ECO:0000313" key="5">
    <source>
        <dbReference type="Proteomes" id="UP001149163"/>
    </source>
</evidence>
<organism evidence="4 5">
    <name type="scientific">Penicillium canariense</name>
    <dbReference type="NCBI Taxonomy" id="189055"/>
    <lineage>
        <taxon>Eukaryota</taxon>
        <taxon>Fungi</taxon>
        <taxon>Dikarya</taxon>
        <taxon>Ascomycota</taxon>
        <taxon>Pezizomycotina</taxon>
        <taxon>Eurotiomycetes</taxon>
        <taxon>Eurotiomycetidae</taxon>
        <taxon>Eurotiales</taxon>
        <taxon>Aspergillaceae</taxon>
        <taxon>Penicillium</taxon>
    </lineage>
</organism>
<dbReference type="Pfam" id="PF22942">
    <property type="entry name" value="DUF7025"/>
    <property type="match status" value="1"/>
</dbReference>
<dbReference type="Gene3D" id="3.40.50.300">
    <property type="entry name" value="P-loop containing nucleotide triphosphate hydrolases"/>
    <property type="match status" value="1"/>
</dbReference>
<dbReference type="EMBL" id="JAPQKN010000007">
    <property type="protein sequence ID" value="KAJ5153117.1"/>
    <property type="molecule type" value="Genomic_DNA"/>
</dbReference>
<dbReference type="Pfam" id="PF00004">
    <property type="entry name" value="AAA"/>
    <property type="match status" value="1"/>
</dbReference>
<keyword evidence="5" id="KW-1185">Reference proteome</keyword>
<feature type="region of interest" description="Disordered" evidence="2">
    <location>
        <begin position="984"/>
        <end position="1027"/>
    </location>
</feature>
<dbReference type="PANTHER" id="PTHR46411">
    <property type="entry name" value="FAMILY ATPASE, PUTATIVE-RELATED"/>
    <property type="match status" value="1"/>
</dbReference>
<dbReference type="GO" id="GO:0016887">
    <property type="term" value="F:ATP hydrolysis activity"/>
    <property type="evidence" value="ECO:0007669"/>
    <property type="project" value="InterPro"/>
</dbReference>
<dbReference type="RefSeq" id="XP_056539425.1">
    <property type="nucleotide sequence ID" value="XM_056691719.1"/>
</dbReference>
<dbReference type="InterPro" id="IPR003593">
    <property type="entry name" value="AAA+_ATPase"/>
</dbReference>
<gene>
    <name evidence="4" type="ORF">N7482_009595</name>
</gene>
<proteinExistence type="predicted"/>
<dbReference type="PANTHER" id="PTHR46411:SF3">
    <property type="entry name" value="AAA+ ATPASE DOMAIN-CONTAINING PROTEIN"/>
    <property type="match status" value="1"/>
</dbReference>
<reference evidence="4" key="1">
    <citation type="submission" date="2022-11" db="EMBL/GenBank/DDBJ databases">
        <authorList>
            <person name="Petersen C."/>
        </authorList>
    </citation>
    <scope>NUCLEOTIDE SEQUENCE</scope>
    <source>
        <strain evidence="4">IBT 26290</strain>
    </source>
</reference>
<dbReference type="InterPro" id="IPR054289">
    <property type="entry name" value="DUF7025"/>
</dbReference>
<sequence length="1027" mass="117777">MLENRLADTEKHLADSLERLASLETRFMNLDQKKDKQTGRKDDKRRAQLEEVFDAPSLPILPEVRKVGYQEFKNRSKDDENQYAIEVLMAGFDVKQDVQEARLRNTENVPNMPFFMSRDGILIRDYQATVKPGTSATPSKRSPYRIRIQSLPLLIILNNVIGYGRKTEATTFSRPFKPLIHYQDTMKQILGELEAKWAKIEHKAPTEDPSSVPVASSGSVVQVGEHTTCRSRSDSEGTHSADIVDSVEALRAMRVYVEFVERHLIPLYHQFDESNSDIPPHKIRFDDLWYLFRLGELAFNPDAPDPSSSLKTDVSSRSRRVMRVYSIGYPDHGTEGYSHNDKVLVRCYFIDFNGDAYVPVKQKFVIPYYEGEKEIRSLDIYPIRYAYNYQCILQEHLDQGKLFQNYVTEKFLSYKGWTFGDHDYPEYIDSDVIVDFVEALKAHPRWATPPHAPALHDADAHHFVKDDIPIIVWNDRDRSEIMGKFHDEIYTATPVDIRERNANLQNDSFLEDRREKRKNSDDGLSSVIDQKDFVLFPRRLFVYSLQDRKFVAVDIRNLRYIADQGEAFQNVIISKEHRSTITALVDAHFERKDFEKDPAMLSLNQDTFRNKGRGLVILLHGVPGVGKTSTAEAVAHAKKKPLFTITCGDLGFSPSEVESSLKEIFRLAHLWDCVLLLDEADVFLSQRSTWDLKRNALVSVFLRILEYYNGILFLTTNRVGTLDAAFKSRIHVQLYYPPLSEKQTKGIWKMNLRQLDKIERERRKIFESRKIYDELQELPLKVDEEGILDFALSYWKQHQHGKGQWNGRQIRNAFQIAAALARFEIRSAAQKARKAGNTQSSATPNQGDLNARHFRAVAKTSHHFELYMHETMGKTEAELAYEQRERSDHVSRLRHTMGESPMMHEKFSFDYEVGSGGNNAPRDEPRFVEAHYGKDWGAQDHPDIPQGLYPNKIPAGRTGPRVAIPMQHVEPSMSTQLSIDVGRRGQPVMRPGRSPSPQPVAVGTGRQSQRGGGAWSGIESGSDYEGY</sequence>
<evidence type="ECO:0000256" key="2">
    <source>
        <dbReference type="SAM" id="MobiDB-lite"/>
    </source>
</evidence>
<evidence type="ECO:0000259" key="3">
    <source>
        <dbReference type="SMART" id="SM00382"/>
    </source>
</evidence>
<dbReference type="InterPro" id="IPR027417">
    <property type="entry name" value="P-loop_NTPase"/>
</dbReference>
<dbReference type="Proteomes" id="UP001149163">
    <property type="component" value="Unassembled WGS sequence"/>
</dbReference>
<dbReference type="OrthoDB" id="10042665at2759"/>
<feature type="compositionally biased region" description="Polar residues" evidence="2">
    <location>
        <begin position="836"/>
        <end position="848"/>
    </location>
</feature>
<feature type="coiled-coil region" evidence="1">
    <location>
        <begin position="6"/>
        <end position="33"/>
    </location>
</feature>
<dbReference type="InterPro" id="IPR003959">
    <property type="entry name" value="ATPase_AAA_core"/>
</dbReference>
<dbReference type="SUPFAM" id="SSF52540">
    <property type="entry name" value="P-loop containing nucleoside triphosphate hydrolases"/>
    <property type="match status" value="1"/>
</dbReference>
<dbReference type="GO" id="GO:0005524">
    <property type="term" value="F:ATP binding"/>
    <property type="evidence" value="ECO:0007669"/>
    <property type="project" value="InterPro"/>
</dbReference>
<dbReference type="CDD" id="cd19481">
    <property type="entry name" value="RecA-like_protease"/>
    <property type="match status" value="1"/>
</dbReference>
<evidence type="ECO:0000256" key="1">
    <source>
        <dbReference type="SAM" id="Coils"/>
    </source>
</evidence>
<reference evidence="4" key="2">
    <citation type="journal article" date="2023" name="IMA Fungus">
        <title>Comparative genomic study of the Penicillium genus elucidates a diverse pangenome and 15 lateral gene transfer events.</title>
        <authorList>
            <person name="Petersen C."/>
            <person name="Sorensen T."/>
            <person name="Nielsen M.R."/>
            <person name="Sondergaard T.E."/>
            <person name="Sorensen J.L."/>
            <person name="Fitzpatrick D.A."/>
            <person name="Frisvad J.C."/>
            <person name="Nielsen K.L."/>
        </authorList>
    </citation>
    <scope>NUCLEOTIDE SEQUENCE</scope>
    <source>
        <strain evidence="4">IBT 26290</strain>
    </source>
</reference>
<evidence type="ECO:0000313" key="4">
    <source>
        <dbReference type="EMBL" id="KAJ5153117.1"/>
    </source>
</evidence>
<accession>A0A9W9HQF4</accession>
<feature type="region of interest" description="Disordered" evidence="2">
    <location>
        <begin position="831"/>
        <end position="850"/>
    </location>
</feature>
<dbReference type="SMART" id="SM00382">
    <property type="entry name" value="AAA"/>
    <property type="match status" value="1"/>
</dbReference>
<name>A0A9W9HQF4_9EURO</name>
<dbReference type="Pfam" id="PF23232">
    <property type="entry name" value="AAA_lid_13"/>
    <property type="match status" value="1"/>
</dbReference>
<dbReference type="AlphaFoldDB" id="A0A9W9HQF4"/>
<comment type="caution">
    <text evidence="4">The sequence shown here is derived from an EMBL/GenBank/DDBJ whole genome shotgun (WGS) entry which is preliminary data.</text>
</comment>
<feature type="domain" description="AAA+ ATPase" evidence="3">
    <location>
        <begin position="613"/>
        <end position="740"/>
    </location>
</feature>